<proteinExistence type="predicted"/>
<evidence type="ECO:0000313" key="2">
    <source>
        <dbReference type="Proteomes" id="UP000094068"/>
    </source>
</evidence>
<dbReference type="RefSeq" id="WP_069645834.1">
    <property type="nucleotide sequence ID" value="NZ_MIJZ01000012.1"/>
</dbReference>
<protein>
    <recommendedName>
        <fullName evidence="3">Transposase</fullName>
    </recommendedName>
</protein>
<dbReference type="EMBL" id="MIJZ01000012">
    <property type="protein sequence ID" value="OEG11981.1"/>
    <property type="molecule type" value="Genomic_DNA"/>
</dbReference>
<keyword evidence="2" id="KW-1185">Reference proteome</keyword>
<gene>
    <name evidence="1" type="ORF">BCR21_07020</name>
</gene>
<comment type="caution">
    <text evidence="1">The sequence shown here is derived from an EMBL/GenBank/DDBJ whole genome shotgun (WGS) entry which is preliminary data.</text>
</comment>
<sequence length="95" mass="11283">MIGIWIIFKNYTTNQVILPLDFNFQLEKNASAFATVQLVKEQLIEEEVIFIDGTKIEANANKKTLFGENRLITYAMYHKEQKKKFKQNPFLRRNR</sequence>
<accession>A0A1E5GH88</accession>
<dbReference type="OrthoDB" id="2236403at2"/>
<evidence type="ECO:0008006" key="3">
    <source>
        <dbReference type="Google" id="ProtNLM"/>
    </source>
</evidence>
<reference evidence="2" key="1">
    <citation type="submission" date="2016-09" db="EMBL/GenBank/DDBJ databases">
        <authorList>
            <person name="Gulvik C.A."/>
        </authorList>
    </citation>
    <scope>NUCLEOTIDE SEQUENCE [LARGE SCALE GENOMIC DNA]</scope>
    <source>
        <strain evidence="2">DSM 23328</strain>
    </source>
</reference>
<evidence type="ECO:0000313" key="1">
    <source>
        <dbReference type="EMBL" id="OEG11981.1"/>
    </source>
</evidence>
<dbReference type="AlphaFoldDB" id="A0A1E5GH88"/>
<dbReference type="Proteomes" id="UP000094068">
    <property type="component" value="Unassembled WGS sequence"/>
</dbReference>
<name>A0A1E5GH88_9ENTE</name>
<organism evidence="1 2">
    <name type="scientific">Enterococcus ureasiticus</name>
    <dbReference type="NCBI Taxonomy" id="903984"/>
    <lineage>
        <taxon>Bacteria</taxon>
        <taxon>Bacillati</taxon>
        <taxon>Bacillota</taxon>
        <taxon>Bacilli</taxon>
        <taxon>Lactobacillales</taxon>
        <taxon>Enterococcaceae</taxon>
        <taxon>Enterococcus</taxon>
    </lineage>
</organism>